<dbReference type="InterPro" id="IPR010133">
    <property type="entry name" value="Bacteriocin_signal_seq"/>
</dbReference>
<keyword evidence="2" id="KW-1185">Reference proteome</keyword>
<reference evidence="1 2" key="1">
    <citation type="submission" date="2020-12" db="EMBL/GenBank/DDBJ databases">
        <title>Genomic analysis of Staphylococcus felis from a cat with skin infection.</title>
        <authorList>
            <person name="Aslantas O."/>
            <person name="Keskin O."/>
            <person name="Buyukaltay K."/>
            <person name="Gullu Yucetepe A."/>
        </authorList>
    </citation>
    <scope>NUCLEOTIDE SEQUENCE [LARGE SCALE GENOMIC DNA]</scope>
    <source>
        <strain evidence="1 2">HARRANVET</strain>
    </source>
</reference>
<name>A0ABS0QSL9_9STAP</name>
<organism evidence="1 2">
    <name type="scientific">Staphylococcus felis</name>
    <dbReference type="NCBI Taxonomy" id="46127"/>
    <lineage>
        <taxon>Bacteria</taxon>
        <taxon>Bacillati</taxon>
        <taxon>Bacillota</taxon>
        <taxon>Bacilli</taxon>
        <taxon>Bacillales</taxon>
        <taxon>Staphylococcaceae</taxon>
        <taxon>Staphylococcus</taxon>
    </lineage>
</organism>
<evidence type="ECO:0000313" key="2">
    <source>
        <dbReference type="Proteomes" id="UP000597038"/>
    </source>
</evidence>
<dbReference type="EMBL" id="JAEDAQ010000033">
    <property type="protein sequence ID" value="MBH9582127.1"/>
    <property type="molecule type" value="Genomic_DNA"/>
</dbReference>
<dbReference type="GeneID" id="48057789"/>
<dbReference type="RefSeq" id="WP_106465110.1">
    <property type="nucleotide sequence ID" value="NZ_CAJUZQ010000076.1"/>
</dbReference>
<proteinExistence type="predicted"/>
<evidence type="ECO:0000313" key="1">
    <source>
        <dbReference type="EMBL" id="MBH9582127.1"/>
    </source>
</evidence>
<protein>
    <submittedName>
        <fullName evidence="1">Bacteriocin</fullName>
    </submittedName>
</protein>
<comment type="caution">
    <text evidence="1">The sequence shown here is derived from an EMBL/GenBank/DDBJ whole genome shotgun (WGS) entry which is preliminary data.</text>
</comment>
<dbReference type="NCBIfam" id="TIGR01847">
    <property type="entry name" value="bacteriocin_sig"/>
    <property type="match status" value="1"/>
</dbReference>
<dbReference type="Proteomes" id="UP000597038">
    <property type="component" value="Unassembled WGS sequence"/>
</dbReference>
<gene>
    <name evidence="1" type="ORF">I9026_12170</name>
</gene>
<accession>A0ABS0QSL9</accession>
<sequence>MKTLDKKMLKNINGGRNVAENIGYAIGKGADGVKSFVRGVAEALK</sequence>